<organism evidence="2">
    <name type="scientific">Streptomyces sp. R17</name>
    <dbReference type="NCBI Taxonomy" id="3238626"/>
    <lineage>
        <taxon>Bacteria</taxon>
        <taxon>Bacillati</taxon>
        <taxon>Actinomycetota</taxon>
        <taxon>Actinomycetes</taxon>
        <taxon>Kitasatosporales</taxon>
        <taxon>Streptomycetaceae</taxon>
        <taxon>Streptomyces</taxon>
    </lineage>
</organism>
<protein>
    <submittedName>
        <fullName evidence="2">Glycoside hydrolase family 125 protein</fullName>
    </submittedName>
</protein>
<dbReference type="GeneID" id="303243703"/>
<accession>A0AB39NSC9</accession>
<dbReference type="InterPro" id="IPR012341">
    <property type="entry name" value="6hp_glycosidase-like_sf"/>
</dbReference>
<proteinExistence type="predicted"/>
<dbReference type="PANTHER" id="PTHR31047">
    <property type="entry name" value="MEIOTICALLY UP-REGULATED GENE 157 PROTEIN"/>
    <property type="match status" value="1"/>
</dbReference>
<dbReference type="EMBL" id="CP163433">
    <property type="protein sequence ID" value="XDQ21211.1"/>
    <property type="molecule type" value="Genomic_DNA"/>
</dbReference>
<dbReference type="AlphaFoldDB" id="A0AB39NSC9"/>
<dbReference type="RefSeq" id="WP_086679903.1">
    <property type="nucleotide sequence ID" value="NZ_CP163433.1"/>
</dbReference>
<gene>
    <name evidence="2" type="ORF">AB5J48_25110</name>
</gene>
<dbReference type="GO" id="GO:0016787">
    <property type="term" value="F:hydrolase activity"/>
    <property type="evidence" value="ECO:0007669"/>
    <property type="project" value="UniProtKB-KW"/>
</dbReference>
<dbReference type="InterPro" id="IPR008928">
    <property type="entry name" value="6-hairpin_glycosidase_sf"/>
</dbReference>
<dbReference type="SMART" id="SM01149">
    <property type="entry name" value="DUF1237"/>
    <property type="match status" value="1"/>
</dbReference>
<reference evidence="2" key="1">
    <citation type="submission" date="2024-07" db="EMBL/GenBank/DDBJ databases">
        <authorList>
            <person name="Yu S.T."/>
        </authorList>
    </citation>
    <scope>NUCLEOTIDE SEQUENCE</scope>
    <source>
        <strain evidence="2">R17</strain>
    </source>
</reference>
<evidence type="ECO:0000256" key="1">
    <source>
        <dbReference type="SAM" id="MobiDB-lite"/>
    </source>
</evidence>
<dbReference type="Gene3D" id="1.50.10.10">
    <property type="match status" value="1"/>
</dbReference>
<dbReference type="SUPFAM" id="SSF48208">
    <property type="entry name" value="Six-hairpin glycosidases"/>
    <property type="match status" value="1"/>
</dbReference>
<keyword evidence="2" id="KW-0378">Hydrolase</keyword>
<dbReference type="PIRSF" id="PIRSF028846">
    <property type="entry name" value="UCP028846"/>
    <property type="match status" value="1"/>
</dbReference>
<evidence type="ECO:0000313" key="2">
    <source>
        <dbReference type="EMBL" id="XDQ21211.1"/>
    </source>
</evidence>
<dbReference type="Pfam" id="PF06824">
    <property type="entry name" value="Glyco_hydro_125"/>
    <property type="match status" value="1"/>
</dbReference>
<feature type="region of interest" description="Disordered" evidence="1">
    <location>
        <begin position="189"/>
        <end position="213"/>
    </location>
</feature>
<dbReference type="PANTHER" id="PTHR31047:SF0">
    <property type="entry name" value="MEIOTICALLY UP-REGULATED GENE 157 PROTEIN"/>
    <property type="match status" value="1"/>
</dbReference>
<name>A0AB39NSC9_9ACTN</name>
<dbReference type="GO" id="GO:0005975">
    <property type="term" value="P:carbohydrate metabolic process"/>
    <property type="evidence" value="ECO:0007669"/>
    <property type="project" value="InterPro"/>
</dbReference>
<dbReference type="InterPro" id="IPR008313">
    <property type="entry name" value="GH125"/>
</dbReference>
<sequence length="448" mass="49331">MHFPTSVKDHPTVRRAVRRLDDLADLLDPRAGETLVRCLDDTLARTIRPMPDGTAFVVTGDIPAMWLRDSSTQMMPFLALCQEDEPLQDLLLAVLRRQFQQIARNPYANAFNAEPSGRAHDPRDLCEDPWVWEEKYEVDSLAFPLLLAHRFWLASGRTDHVAQALDAARTAVAVWRTEQDHERLSAYRFRREDGPPSDTLPNDGRGTPVARTGMTWSGFRPSDDACVHGYNVPANLCAAAALDGAAELAHHAHDTDLAESAALLAAELRAATAEHGTVEHPEFGLIYAYEVDGRGNALLMDDANMPGLLSLPLVANIPATDPVYLATRAFALSPANPTWHRGTAAEGIGSPHTPDEHIWPIAIAVQGLTSGDRTERLAALRTLLATDAGTGQMHESFHKDDPRRYTRPWFSWANAMYAELALDMADLGTRALWTRPSHVTRPVRGGTS</sequence>